<dbReference type="AlphaFoldDB" id="A0A0C2SSX8"/>
<sequence length="143" mass="16226">MSTTWIYEPFYELDFVSPTERRIAGQGGDIAPRPIRPRMDLHENTQANKVTAITELPGVTKDQVNLEVQNGRLTVSGEVKKPEDFDEGSVTVRERRYGRFQRVIQLPQGVKESDIKATMENGLLILTFPKTTPEMAPKRINIL</sequence>
<dbReference type="SUPFAM" id="SSF49764">
    <property type="entry name" value="HSP20-like chaperones"/>
    <property type="match status" value="1"/>
</dbReference>
<keyword evidence="1" id="KW-0346">Stress response</keyword>
<reference evidence="5 6" key="1">
    <citation type="submission" date="2014-04" db="EMBL/GenBank/DDBJ databases">
        <title>Evolutionary Origins and Diversification of the Mycorrhizal Mutualists.</title>
        <authorList>
            <consortium name="DOE Joint Genome Institute"/>
            <consortium name="Mycorrhizal Genomics Consortium"/>
            <person name="Kohler A."/>
            <person name="Kuo A."/>
            <person name="Nagy L.G."/>
            <person name="Floudas D."/>
            <person name="Copeland A."/>
            <person name="Barry K.W."/>
            <person name="Cichocki N."/>
            <person name="Veneault-Fourrey C."/>
            <person name="LaButti K."/>
            <person name="Lindquist E.A."/>
            <person name="Lipzen A."/>
            <person name="Lundell T."/>
            <person name="Morin E."/>
            <person name="Murat C."/>
            <person name="Riley R."/>
            <person name="Ohm R."/>
            <person name="Sun H."/>
            <person name="Tunlid A."/>
            <person name="Henrissat B."/>
            <person name="Grigoriev I.V."/>
            <person name="Hibbett D.S."/>
            <person name="Martin F."/>
        </authorList>
    </citation>
    <scope>NUCLEOTIDE SEQUENCE [LARGE SCALE GENOMIC DNA]</scope>
    <source>
        <strain evidence="5 6">Koide BX008</strain>
    </source>
</reference>
<dbReference type="HOGENOM" id="CLU_046737_12_0_1"/>
<dbReference type="FunCoup" id="A0A0C2SSX8">
    <property type="interactions" value="164"/>
</dbReference>
<feature type="domain" description="SHSP" evidence="4">
    <location>
        <begin position="30"/>
        <end position="143"/>
    </location>
</feature>
<dbReference type="InterPro" id="IPR008978">
    <property type="entry name" value="HSP20-like_chaperone"/>
</dbReference>
<dbReference type="CDD" id="cd06464">
    <property type="entry name" value="ACD_sHsps-like"/>
    <property type="match status" value="1"/>
</dbReference>
<organism evidence="5 6">
    <name type="scientific">Amanita muscaria (strain Koide BX008)</name>
    <dbReference type="NCBI Taxonomy" id="946122"/>
    <lineage>
        <taxon>Eukaryota</taxon>
        <taxon>Fungi</taxon>
        <taxon>Dikarya</taxon>
        <taxon>Basidiomycota</taxon>
        <taxon>Agaricomycotina</taxon>
        <taxon>Agaricomycetes</taxon>
        <taxon>Agaricomycetidae</taxon>
        <taxon>Agaricales</taxon>
        <taxon>Pluteineae</taxon>
        <taxon>Amanitaceae</taxon>
        <taxon>Amanita</taxon>
    </lineage>
</organism>
<dbReference type="STRING" id="946122.A0A0C2SSX8"/>
<evidence type="ECO:0000256" key="1">
    <source>
        <dbReference type="ARBA" id="ARBA00023016"/>
    </source>
</evidence>
<comment type="similarity">
    <text evidence="2 3">Belongs to the small heat shock protein (HSP20) family.</text>
</comment>
<evidence type="ECO:0000256" key="2">
    <source>
        <dbReference type="PROSITE-ProRule" id="PRU00285"/>
    </source>
</evidence>
<proteinExistence type="inferred from homology"/>
<evidence type="ECO:0000256" key="3">
    <source>
        <dbReference type="RuleBase" id="RU003616"/>
    </source>
</evidence>
<dbReference type="Pfam" id="PF00011">
    <property type="entry name" value="HSP20"/>
    <property type="match status" value="1"/>
</dbReference>
<dbReference type="PANTHER" id="PTHR11527">
    <property type="entry name" value="HEAT-SHOCK PROTEIN 20 FAMILY MEMBER"/>
    <property type="match status" value="1"/>
</dbReference>
<evidence type="ECO:0000313" key="5">
    <source>
        <dbReference type="EMBL" id="KIL57119.1"/>
    </source>
</evidence>
<dbReference type="InParanoid" id="A0A0C2SSX8"/>
<dbReference type="OrthoDB" id="1431247at2759"/>
<evidence type="ECO:0000313" key="6">
    <source>
        <dbReference type="Proteomes" id="UP000054549"/>
    </source>
</evidence>
<dbReference type="EMBL" id="KN818382">
    <property type="protein sequence ID" value="KIL57119.1"/>
    <property type="molecule type" value="Genomic_DNA"/>
</dbReference>
<name>A0A0C2SSX8_AMAMK</name>
<protein>
    <recommendedName>
        <fullName evidence="4">SHSP domain-containing protein</fullName>
    </recommendedName>
</protein>
<dbReference type="InterPro" id="IPR031107">
    <property type="entry name" value="Small_HSP"/>
</dbReference>
<keyword evidence="6" id="KW-1185">Reference proteome</keyword>
<dbReference type="Proteomes" id="UP000054549">
    <property type="component" value="Unassembled WGS sequence"/>
</dbReference>
<gene>
    <name evidence="5" type="ORF">M378DRAFT_419594</name>
</gene>
<dbReference type="InterPro" id="IPR002068">
    <property type="entry name" value="A-crystallin/Hsp20_dom"/>
</dbReference>
<dbReference type="Gene3D" id="2.60.40.790">
    <property type="match status" value="1"/>
</dbReference>
<dbReference type="PROSITE" id="PS01031">
    <property type="entry name" value="SHSP"/>
    <property type="match status" value="1"/>
</dbReference>
<accession>A0A0C2SSX8</accession>
<evidence type="ECO:0000259" key="4">
    <source>
        <dbReference type="PROSITE" id="PS01031"/>
    </source>
</evidence>